<dbReference type="PROSITE" id="PS50404">
    <property type="entry name" value="GST_NTER"/>
    <property type="match status" value="1"/>
</dbReference>
<gene>
    <name evidence="5" type="ORF">FSARC_10784</name>
</gene>
<evidence type="ECO:0008006" key="7">
    <source>
        <dbReference type="Google" id="ProtNLM"/>
    </source>
</evidence>
<reference evidence="5" key="1">
    <citation type="journal article" date="2020" name="BMC Genomics">
        <title>Correction to: Identification and distribution of gene clusters required for synthesis of sphingolipid metabolism inhibitors in diverse species of the filamentous fungus Fusarium.</title>
        <authorList>
            <person name="Kim H.S."/>
            <person name="Lohmar J.M."/>
            <person name="Busman M."/>
            <person name="Brown D.W."/>
            <person name="Naumann T.A."/>
            <person name="Divon H.H."/>
            <person name="Lysoe E."/>
            <person name="Uhlig S."/>
            <person name="Proctor R.H."/>
        </authorList>
    </citation>
    <scope>NUCLEOTIDE SEQUENCE</scope>
    <source>
        <strain evidence="5">NRRL 20472</strain>
    </source>
</reference>
<dbReference type="InterPro" id="IPR036282">
    <property type="entry name" value="Glutathione-S-Trfase_C_sf"/>
</dbReference>
<feature type="domain" description="GST N-terminal" evidence="3">
    <location>
        <begin position="6"/>
        <end position="91"/>
    </location>
</feature>
<dbReference type="Pfam" id="PF02798">
    <property type="entry name" value="GST_N"/>
    <property type="match status" value="1"/>
</dbReference>
<reference evidence="5" key="2">
    <citation type="submission" date="2020-05" db="EMBL/GenBank/DDBJ databases">
        <authorList>
            <person name="Kim H.-S."/>
            <person name="Proctor R.H."/>
            <person name="Brown D.W."/>
        </authorList>
    </citation>
    <scope>NUCLEOTIDE SEQUENCE</scope>
    <source>
        <strain evidence="5">NRRL 20472</strain>
    </source>
</reference>
<organism evidence="5 6">
    <name type="scientific">Fusarium sarcochroum</name>
    <dbReference type="NCBI Taxonomy" id="1208366"/>
    <lineage>
        <taxon>Eukaryota</taxon>
        <taxon>Fungi</taxon>
        <taxon>Dikarya</taxon>
        <taxon>Ascomycota</taxon>
        <taxon>Pezizomycotina</taxon>
        <taxon>Sordariomycetes</taxon>
        <taxon>Hypocreomycetidae</taxon>
        <taxon>Hypocreales</taxon>
        <taxon>Nectriaceae</taxon>
        <taxon>Fusarium</taxon>
        <taxon>Fusarium lateritium species complex</taxon>
    </lineage>
</organism>
<dbReference type="Gene3D" id="1.20.1050.130">
    <property type="match status" value="1"/>
</dbReference>
<comment type="caution">
    <text evidence="5">The sequence shown here is derived from an EMBL/GenBank/DDBJ whole genome shotgun (WGS) entry which is preliminary data.</text>
</comment>
<dbReference type="SFLD" id="SFLDG00358">
    <property type="entry name" value="Main_(cytGST)"/>
    <property type="match status" value="1"/>
</dbReference>
<dbReference type="OrthoDB" id="422574at2759"/>
<dbReference type="PANTHER" id="PTHR44051:SF8">
    <property type="entry name" value="GLUTATHIONE S-TRANSFERASE GSTA"/>
    <property type="match status" value="1"/>
</dbReference>
<dbReference type="InterPro" id="IPR036249">
    <property type="entry name" value="Thioredoxin-like_sf"/>
</dbReference>
<comment type="similarity">
    <text evidence="1 2">Belongs to the GST superfamily.</text>
</comment>
<dbReference type="InterPro" id="IPR004045">
    <property type="entry name" value="Glutathione_S-Trfase_N"/>
</dbReference>
<dbReference type="Pfam" id="PF00043">
    <property type="entry name" value="GST_C"/>
    <property type="match status" value="1"/>
</dbReference>
<dbReference type="SUPFAM" id="SSF47616">
    <property type="entry name" value="GST C-terminal domain-like"/>
    <property type="match status" value="1"/>
</dbReference>
<evidence type="ECO:0000256" key="1">
    <source>
        <dbReference type="ARBA" id="ARBA00007409"/>
    </source>
</evidence>
<protein>
    <recommendedName>
        <fullName evidence="7">Glutathione S-transferase</fullName>
    </recommendedName>
</protein>
<evidence type="ECO:0000256" key="2">
    <source>
        <dbReference type="RuleBase" id="RU003494"/>
    </source>
</evidence>
<dbReference type="PROSITE" id="PS50405">
    <property type="entry name" value="GST_CTER"/>
    <property type="match status" value="1"/>
</dbReference>
<evidence type="ECO:0000313" key="5">
    <source>
        <dbReference type="EMBL" id="KAF4959268.1"/>
    </source>
</evidence>
<evidence type="ECO:0000259" key="3">
    <source>
        <dbReference type="PROSITE" id="PS50404"/>
    </source>
</evidence>
<proteinExistence type="inferred from homology"/>
<name>A0A8H4X246_9HYPO</name>
<dbReference type="Proteomes" id="UP000622797">
    <property type="component" value="Unassembled WGS sequence"/>
</dbReference>
<evidence type="ECO:0000313" key="6">
    <source>
        <dbReference type="Proteomes" id="UP000622797"/>
    </source>
</evidence>
<dbReference type="SUPFAM" id="SSF52833">
    <property type="entry name" value="Thioredoxin-like"/>
    <property type="match status" value="1"/>
</dbReference>
<sequence>MSSDLKPLVLHAHGTGPNPFKVAMLLEALSIPYEVKLWQFGDGPGGVKSSEFLAINPNGRLPALQDPNTNVTSWESMACLNYLLRVYDRDSQYGPREEAGEQGKVDVDQWTSFLVSTMGPMLGQCNWFRHYHDVKNDNAYERYQAQSYRCFGVLEEQLKSHGGEWILAGDKPNVVDIHFETWVRQYEFAGLSLNDYPKSKAWLDRVQALPIVARAYEKVKAGKEA</sequence>
<dbReference type="InterPro" id="IPR010987">
    <property type="entry name" value="Glutathione-S-Trfase_C-like"/>
</dbReference>
<accession>A0A8H4X246</accession>
<dbReference type="InterPro" id="IPR040079">
    <property type="entry name" value="Glutathione_S-Trfase"/>
</dbReference>
<dbReference type="InterPro" id="IPR004046">
    <property type="entry name" value="GST_C"/>
</dbReference>
<dbReference type="EMBL" id="JABEXW010000666">
    <property type="protein sequence ID" value="KAF4959268.1"/>
    <property type="molecule type" value="Genomic_DNA"/>
</dbReference>
<feature type="domain" description="GST C-terminal" evidence="4">
    <location>
        <begin position="100"/>
        <end position="225"/>
    </location>
</feature>
<keyword evidence="6" id="KW-1185">Reference proteome</keyword>
<dbReference type="AlphaFoldDB" id="A0A8H4X246"/>
<dbReference type="SFLD" id="SFLDS00019">
    <property type="entry name" value="Glutathione_Transferase_(cytos"/>
    <property type="match status" value="1"/>
</dbReference>
<evidence type="ECO:0000259" key="4">
    <source>
        <dbReference type="PROSITE" id="PS50405"/>
    </source>
</evidence>
<dbReference type="PANTHER" id="PTHR44051">
    <property type="entry name" value="GLUTATHIONE S-TRANSFERASE-RELATED"/>
    <property type="match status" value="1"/>
</dbReference>